<evidence type="ECO:0000313" key="1">
    <source>
        <dbReference type="EMBL" id="JAH88662.1"/>
    </source>
</evidence>
<dbReference type="EMBL" id="GBXM01019915">
    <property type="protein sequence ID" value="JAH88662.1"/>
    <property type="molecule type" value="Transcribed_RNA"/>
</dbReference>
<proteinExistence type="predicted"/>
<organism evidence="1">
    <name type="scientific">Anguilla anguilla</name>
    <name type="common">European freshwater eel</name>
    <name type="synonym">Muraena anguilla</name>
    <dbReference type="NCBI Taxonomy" id="7936"/>
    <lineage>
        <taxon>Eukaryota</taxon>
        <taxon>Metazoa</taxon>
        <taxon>Chordata</taxon>
        <taxon>Craniata</taxon>
        <taxon>Vertebrata</taxon>
        <taxon>Euteleostomi</taxon>
        <taxon>Actinopterygii</taxon>
        <taxon>Neopterygii</taxon>
        <taxon>Teleostei</taxon>
        <taxon>Anguilliformes</taxon>
        <taxon>Anguillidae</taxon>
        <taxon>Anguilla</taxon>
    </lineage>
</organism>
<reference evidence="1" key="2">
    <citation type="journal article" date="2015" name="Fish Shellfish Immunol.">
        <title>Early steps in the European eel (Anguilla anguilla)-Vibrio vulnificus interaction in the gills: Role of the RtxA13 toxin.</title>
        <authorList>
            <person name="Callol A."/>
            <person name="Pajuelo D."/>
            <person name="Ebbesson L."/>
            <person name="Teles M."/>
            <person name="MacKenzie S."/>
            <person name="Amaro C."/>
        </authorList>
    </citation>
    <scope>NUCLEOTIDE SEQUENCE</scope>
</reference>
<name>A0A0E9WE78_ANGAN</name>
<reference evidence="1" key="1">
    <citation type="submission" date="2014-11" db="EMBL/GenBank/DDBJ databases">
        <authorList>
            <person name="Amaro Gonzalez C."/>
        </authorList>
    </citation>
    <scope>NUCLEOTIDE SEQUENCE</scope>
</reference>
<sequence>MPMYQSQLAIENNGVLEHGLRIFGGEKKNVFN</sequence>
<accession>A0A0E9WE78</accession>
<dbReference type="AlphaFoldDB" id="A0A0E9WE78"/>
<protein>
    <submittedName>
        <fullName evidence="1">Uncharacterized protein</fullName>
    </submittedName>
</protein>